<dbReference type="AlphaFoldDB" id="W1PRE8"/>
<evidence type="ECO:0000313" key="1">
    <source>
        <dbReference type="EMBL" id="ERN10409.1"/>
    </source>
</evidence>
<dbReference type="HOGENOM" id="CLU_101934_0_0_1"/>
<accession>W1PRE8</accession>
<sequence>MTIRYIDPGLSSNSNMIRIDDDDDIANMMEGSSPIAMYVSNKPIESDCTEYRPPIMPDIGPSDCGEYRPTTMPDNGPSSCTSPPEQVGDSEYAAGIGVQGENESQIERHFDIDPIESPLRINRYEAREKPLIKLLEYLRVKLMGEFSKKMAMSLEWSDVLTTKALKVSGLPCSYAITAIDHRHEDVTEFCGIYFIVQIYRRAYYLSFNPIPDALELPEIEYTTVMPPAARRIVGRPKK</sequence>
<keyword evidence="2" id="KW-1185">Reference proteome</keyword>
<proteinExistence type="predicted"/>
<dbReference type="Gramene" id="ERN10409">
    <property type="protein sequence ID" value="ERN10409"/>
    <property type="gene ID" value="AMTR_s00026p00171440"/>
</dbReference>
<dbReference type="Proteomes" id="UP000017836">
    <property type="component" value="Unassembled WGS sequence"/>
</dbReference>
<protein>
    <submittedName>
        <fullName evidence="1">Uncharacterized protein</fullName>
    </submittedName>
</protein>
<gene>
    <name evidence="1" type="ORF">AMTR_s00026p00171440</name>
</gene>
<dbReference type="EMBL" id="KI392852">
    <property type="protein sequence ID" value="ERN10409.1"/>
    <property type="molecule type" value="Genomic_DNA"/>
</dbReference>
<reference evidence="2" key="1">
    <citation type="journal article" date="2013" name="Science">
        <title>The Amborella genome and the evolution of flowering plants.</title>
        <authorList>
            <consortium name="Amborella Genome Project"/>
        </authorList>
    </citation>
    <scope>NUCLEOTIDE SEQUENCE [LARGE SCALE GENOMIC DNA]</scope>
</reference>
<name>W1PRE8_AMBTC</name>
<evidence type="ECO:0000313" key="2">
    <source>
        <dbReference type="Proteomes" id="UP000017836"/>
    </source>
</evidence>
<organism evidence="1 2">
    <name type="scientific">Amborella trichopoda</name>
    <dbReference type="NCBI Taxonomy" id="13333"/>
    <lineage>
        <taxon>Eukaryota</taxon>
        <taxon>Viridiplantae</taxon>
        <taxon>Streptophyta</taxon>
        <taxon>Embryophyta</taxon>
        <taxon>Tracheophyta</taxon>
        <taxon>Spermatophyta</taxon>
        <taxon>Magnoliopsida</taxon>
        <taxon>Amborellales</taxon>
        <taxon>Amborellaceae</taxon>
        <taxon>Amborella</taxon>
    </lineage>
</organism>